<dbReference type="InterPro" id="IPR017452">
    <property type="entry name" value="GPCR_Rhodpsn_7TM"/>
</dbReference>
<evidence type="ECO:0000313" key="7">
    <source>
        <dbReference type="EMBL" id="ELT93634.1"/>
    </source>
</evidence>
<dbReference type="HOGENOM" id="CLU_009579_24_7_1"/>
<keyword evidence="9" id="KW-1185">Reference proteome</keyword>
<accession>R7TIT1</accession>
<dbReference type="GO" id="GO:0016020">
    <property type="term" value="C:membrane"/>
    <property type="evidence" value="ECO:0007669"/>
    <property type="project" value="UniProtKB-SubCell"/>
</dbReference>
<dbReference type="PANTHER" id="PTHR46641:SF2">
    <property type="entry name" value="FMRFAMIDE RECEPTOR"/>
    <property type="match status" value="1"/>
</dbReference>
<feature type="transmembrane region" description="Helical" evidence="5">
    <location>
        <begin position="199"/>
        <end position="224"/>
    </location>
</feature>
<dbReference type="OMA" id="MSSTEYH"/>
<dbReference type="SUPFAM" id="SSF81321">
    <property type="entry name" value="Family A G protein-coupled receptor-like"/>
    <property type="match status" value="1"/>
</dbReference>
<dbReference type="PROSITE" id="PS50262">
    <property type="entry name" value="G_PROTEIN_RECEP_F1_2"/>
    <property type="match status" value="1"/>
</dbReference>
<feature type="transmembrane region" description="Helical" evidence="5">
    <location>
        <begin position="290"/>
        <end position="316"/>
    </location>
</feature>
<feature type="transmembrane region" description="Helical" evidence="5">
    <location>
        <begin position="29"/>
        <end position="55"/>
    </location>
</feature>
<evidence type="ECO:0000256" key="2">
    <source>
        <dbReference type="ARBA" id="ARBA00022692"/>
    </source>
</evidence>
<protein>
    <recommendedName>
        <fullName evidence="6">G-protein coupled receptors family 1 profile domain-containing protein</fullName>
    </recommendedName>
</protein>
<reference evidence="8" key="3">
    <citation type="submission" date="2015-06" db="UniProtKB">
        <authorList>
            <consortium name="EnsemblMetazoa"/>
        </authorList>
    </citation>
    <scope>IDENTIFICATION</scope>
</reference>
<reference evidence="9" key="1">
    <citation type="submission" date="2012-12" db="EMBL/GenBank/DDBJ databases">
        <authorList>
            <person name="Hellsten U."/>
            <person name="Grimwood J."/>
            <person name="Chapman J.A."/>
            <person name="Shapiro H."/>
            <person name="Aerts A."/>
            <person name="Otillar R.P."/>
            <person name="Terry A.Y."/>
            <person name="Boore J.L."/>
            <person name="Simakov O."/>
            <person name="Marletaz F."/>
            <person name="Cho S.-J."/>
            <person name="Edsinger-Gonzales E."/>
            <person name="Havlak P."/>
            <person name="Kuo D.-H."/>
            <person name="Larsson T."/>
            <person name="Lv J."/>
            <person name="Arendt D."/>
            <person name="Savage R."/>
            <person name="Osoegawa K."/>
            <person name="de Jong P."/>
            <person name="Lindberg D.R."/>
            <person name="Seaver E.C."/>
            <person name="Weisblat D.A."/>
            <person name="Putnam N.H."/>
            <person name="Grigoriev I.V."/>
            <person name="Rokhsar D.S."/>
        </authorList>
    </citation>
    <scope>NUCLEOTIDE SEQUENCE</scope>
    <source>
        <strain evidence="9">I ESC-2004</strain>
    </source>
</reference>
<dbReference type="InterPro" id="IPR000276">
    <property type="entry name" value="GPCR_Rhodpsn"/>
</dbReference>
<evidence type="ECO:0000259" key="6">
    <source>
        <dbReference type="PROSITE" id="PS50262"/>
    </source>
</evidence>
<dbReference type="EMBL" id="KB309686">
    <property type="protein sequence ID" value="ELT93634.1"/>
    <property type="molecule type" value="Genomic_DNA"/>
</dbReference>
<proteinExistence type="predicted"/>
<dbReference type="Pfam" id="PF00001">
    <property type="entry name" value="7tm_1"/>
    <property type="match status" value="1"/>
</dbReference>
<evidence type="ECO:0000256" key="3">
    <source>
        <dbReference type="ARBA" id="ARBA00022989"/>
    </source>
</evidence>
<sequence>MEAAATQAYFTESAQGSKPINAKICAVNLLIVGTCFGGFFVISGLVGNAVTIAIMGRERKKSSTINCLFMLAIADSFVLLNYGGILIPNGIYAMVLERRNPERMNFFRFTWTYFVSAARIFNQVSVFITMLVTFQRYVSVCLPHQAKRLCSVKLVNILVAISYVVAILYFLPNFFFYRLVKNSSDVLTPQVHTVTLSRLYQILYSTIGFCLMTYVAPVGALGFMSIHIIRDMRRSTAQSSQGESARKDLNRSSIAIVALCAVCQSVSTANRVLMWIFGEDFFRVVSCGGRLYFFLLVPHVLIVINSASNFIIYVTLAKGFRKKVQRLFSKNRVVPAQSGVIGLNGLDPVIGPSEVP</sequence>
<feature type="domain" description="G-protein coupled receptors family 1 profile" evidence="6">
    <location>
        <begin position="47"/>
        <end position="313"/>
    </location>
</feature>
<dbReference type="CDD" id="cd14978">
    <property type="entry name" value="7tmA_FMRFamide_R-like"/>
    <property type="match status" value="1"/>
</dbReference>
<dbReference type="InterPro" id="IPR052954">
    <property type="entry name" value="GPCR-Ligand_Int"/>
</dbReference>
<name>R7TIT1_CAPTE</name>
<dbReference type="STRING" id="283909.R7TIT1"/>
<dbReference type="GO" id="GO:0004930">
    <property type="term" value="F:G protein-coupled receptor activity"/>
    <property type="evidence" value="ECO:0007669"/>
    <property type="project" value="InterPro"/>
</dbReference>
<keyword evidence="3 5" id="KW-1133">Transmembrane helix</keyword>
<evidence type="ECO:0000256" key="5">
    <source>
        <dbReference type="SAM" id="Phobius"/>
    </source>
</evidence>
<organism evidence="7">
    <name type="scientific">Capitella teleta</name>
    <name type="common">Polychaete worm</name>
    <dbReference type="NCBI Taxonomy" id="283909"/>
    <lineage>
        <taxon>Eukaryota</taxon>
        <taxon>Metazoa</taxon>
        <taxon>Spiralia</taxon>
        <taxon>Lophotrochozoa</taxon>
        <taxon>Annelida</taxon>
        <taxon>Polychaeta</taxon>
        <taxon>Sedentaria</taxon>
        <taxon>Scolecida</taxon>
        <taxon>Capitellidae</taxon>
        <taxon>Capitella</taxon>
    </lineage>
</organism>
<feature type="transmembrane region" description="Helical" evidence="5">
    <location>
        <begin position="111"/>
        <end position="134"/>
    </location>
</feature>
<comment type="subcellular location">
    <subcellularLocation>
        <location evidence="1">Membrane</location>
    </subcellularLocation>
</comment>
<evidence type="ECO:0000256" key="1">
    <source>
        <dbReference type="ARBA" id="ARBA00004370"/>
    </source>
</evidence>
<keyword evidence="4 5" id="KW-0472">Membrane</keyword>
<evidence type="ECO:0000313" key="8">
    <source>
        <dbReference type="EnsemblMetazoa" id="CapteP191772"/>
    </source>
</evidence>
<dbReference type="Gene3D" id="1.20.1070.10">
    <property type="entry name" value="Rhodopsin 7-helix transmembrane proteins"/>
    <property type="match status" value="1"/>
</dbReference>
<feature type="transmembrane region" description="Helical" evidence="5">
    <location>
        <begin position="254"/>
        <end position="278"/>
    </location>
</feature>
<dbReference type="EnsemblMetazoa" id="CapteT191772">
    <property type="protein sequence ID" value="CapteP191772"/>
    <property type="gene ID" value="CapteG191772"/>
</dbReference>
<dbReference type="EMBL" id="AMQN01012687">
    <property type="status" value="NOT_ANNOTATED_CDS"/>
    <property type="molecule type" value="Genomic_DNA"/>
</dbReference>
<evidence type="ECO:0000256" key="4">
    <source>
        <dbReference type="ARBA" id="ARBA00023136"/>
    </source>
</evidence>
<dbReference type="PANTHER" id="PTHR46641">
    <property type="entry name" value="FMRFAMIDE RECEPTOR-RELATED"/>
    <property type="match status" value="1"/>
</dbReference>
<keyword evidence="2 5" id="KW-0812">Transmembrane</keyword>
<dbReference type="AlphaFoldDB" id="R7TIT1"/>
<feature type="transmembrane region" description="Helical" evidence="5">
    <location>
        <begin position="67"/>
        <end position="91"/>
    </location>
</feature>
<feature type="transmembrane region" description="Helical" evidence="5">
    <location>
        <begin position="154"/>
        <end position="179"/>
    </location>
</feature>
<dbReference type="Proteomes" id="UP000014760">
    <property type="component" value="Unassembled WGS sequence"/>
</dbReference>
<gene>
    <name evidence="7" type="ORF">CAPTEDRAFT_191772</name>
</gene>
<evidence type="ECO:0000313" key="9">
    <source>
        <dbReference type="Proteomes" id="UP000014760"/>
    </source>
</evidence>
<reference evidence="7 9" key="2">
    <citation type="journal article" date="2013" name="Nature">
        <title>Insights into bilaterian evolution from three spiralian genomes.</title>
        <authorList>
            <person name="Simakov O."/>
            <person name="Marletaz F."/>
            <person name="Cho S.J."/>
            <person name="Edsinger-Gonzales E."/>
            <person name="Havlak P."/>
            <person name="Hellsten U."/>
            <person name="Kuo D.H."/>
            <person name="Larsson T."/>
            <person name="Lv J."/>
            <person name="Arendt D."/>
            <person name="Savage R."/>
            <person name="Osoegawa K."/>
            <person name="de Jong P."/>
            <person name="Grimwood J."/>
            <person name="Chapman J.A."/>
            <person name="Shapiro H."/>
            <person name="Aerts A."/>
            <person name="Otillar R.P."/>
            <person name="Terry A.Y."/>
            <person name="Boore J.L."/>
            <person name="Grigoriev I.V."/>
            <person name="Lindberg D.R."/>
            <person name="Seaver E.C."/>
            <person name="Weisblat D.A."/>
            <person name="Putnam N.H."/>
            <person name="Rokhsar D.S."/>
        </authorList>
    </citation>
    <scope>NUCLEOTIDE SEQUENCE</scope>
    <source>
        <strain evidence="7 9">I ESC-2004</strain>
    </source>
</reference>